<proteinExistence type="predicted"/>
<comment type="caution">
    <text evidence="2">The sequence shown here is derived from an EMBL/GenBank/DDBJ whole genome shotgun (WGS) entry which is preliminary data.</text>
</comment>
<keyword evidence="3" id="KW-1185">Reference proteome</keyword>
<reference evidence="2" key="1">
    <citation type="submission" date="2023-05" db="EMBL/GenBank/DDBJ databases">
        <authorList>
            <person name="Zhang X."/>
        </authorList>
    </citation>
    <scope>NUCLEOTIDE SEQUENCE</scope>
    <source>
        <strain evidence="2">BD1B2-1</strain>
    </source>
</reference>
<evidence type="ECO:0000259" key="1">
    <source>
        <dbReference type="Pfam" id="PF02582"/>
    </source>
</evidence>
<feature type="domain" description="DUF155" evidence="1">
    <location>
        <begin position="45"/>
        <end position="212"/>
    </location>
</feature>
<dbReference type="AlphaFoldDB" id="A0AAE3R3D1"/>
<accession>A0AAE3R3D1</accession>
<evidence type="ECO:0000313" key="3">
    <source>
        <dbReference type="Proteomes" id="UP001232063"/>
    </source>
</evidence>
<dbReference type="RefSeq" id="WP_314512433.1">
    <property type="nucleotide sequence ID" value="NZ_JASJOU010000005.1"/>
</dbReference>
<gene>
    <name evidence="2" type="ORF">QNI22_17165</name>
</gene>
<name>A0AAE3R3D1_9BACT</name>
<dbReference type="Proteomes" id="UP001232063">
    <property type="component" value="Unassembled WGS sequence"/>
</dbReference>
<protein>
    <submittedName>
        <fullName evidence="2">RMD1 family protein</fullName>
    </submittedName>
</protein>
<dbReference type="Pfam" id="PF02582">
    <property type="entry name" value="DUF155"/>
    <property type="match status" value="1"/>
</dbReference>
<dbReference type="InterPro" id="IPR003734">
    <property type="entry name" value="DUF155"/>
</dbReference>
<sequence length="263" mass="30635">MLKVEAFQVAEQINIKSFRAEFTGEPYLATNYEVFYVLEHGKYLYVLNYGVVVFVDHSEIEKSDLIRFLKNFCERPVREDFKEDLLVEVNSQKKLTFNYTSLIVPEINEHAVRVIMLNTAQSVALETYESLGDDILEGTKRFAEELEKAGKVKISPKNLLRFIGRTINVKNSIIDNLYVFNSPDVVWESEYLSKLDHGLREMFDINTRFRALDYELRVVQDNLELFTDLLQNRESTRLEWIVIGLIFVEVLNLIFGKIFGSGH</sequence>
<dbReference type="InterPro" id="IPR051624">
    <property type="entry name" value="RMD1/Sad1-interacting"/>
</dbReference>
<organism evidence="2 3">
    <name type="scientific">Xanthocytophaga agilis</name>
    <dbReference type="NCBI Taxonomy" id="3048010"/>
    <lineage>
        <taxon>Bacteria</taxon>
        <taxon>Pseudomonadati</taxon>
        <taxon>Bacteroidota</taxon>
        <taxon>Cytophagia</taxon>
        <taxon>Cytophagales</taxon>
        <taxon>Rhodocytophagaceae</taxon>
        <taxon>Xanthocytophaga</taxon>
    </lineage>
</organism>
<dbReference type="EMBL" id="JASJOU010000005">
    <property type="protein sequence ID" value="MDJ1502400.1"/>
    <property type="molecule type" value="Genomic_DNA"/>
</dbReference>
<evidence type="ECO:0000313" key="2">
    <source>
        <dbReference type="EMBL" id="MDJ1502400.1"/>
    </source>
</evidence>
<dbReference type="PANTHER" id="PTHR16255:SF6">
    <property type="entry name" value="PROTEIN RETARDED ROOT GROWTH-LIKE"/>
    <property type="match status" value="1"/>
</dbReference>
<dbReference type="PANTHER" id="PTHR16255">
    <property type="entry name" value="REQUIRED FOR MEIOTIC NUCLEAR DIVISION PROTEIN 1 HOMOLOG"/>
    <property type="match status" value="1"/>
</dbReference>